<protein>
    <submittedName>
        <fullName evidence="11">TRAP transporter small permease</fullName>
    </submittedName>
</protein>
<comment type="subcellular location">
    <subcellularLocation>
        <location evidence="1">Cell inner membrane</location>
        <topology evidence="1">Multi-pass membrane protein</topology>
    </subcellularLocation>
</comment>
<evidence type="ECO:0000313" key="12">
    <source>
        <dbReference type="Proteomes" id="UP001597218"/>
    </source>
</evidence>
<keyword evidence="6 9" id="KW-1133">Transmembrane helix</keyword>
<accession>A0ABW4SJP6</accession>
<feature type="transmembrane region" description="Helical" evidence="9">
    <location>
        <begin position="21"/>
        <end position="43"/>
    </location>
</feature>
<comment type="caution">
    <text evidence="11">The sequence shown here is derived from an EMBL/GenBank/DDBJ whole genome shotgun (WGS) entry which is preliminary data.</text>
</comment>
<keyword evidence="4" id="KW-0997">Cell inner membrane</keyword>
<dbReference type="RefSeq" id="WP_381539186.1">
    <property type="nucleotide sequence ID" value="NZ_JBHUGI010000034.1"/>
</dbReference>
<evidence type="ECO:0000313" key="11">
    <source>
        <dbReference type="EMBL" id="MFD1929220.1"/>
    </source>
</evidence>
<evidence type="ECO:0000256" key="8">
    <source>
        <dbReference type="ARBA" id="ARBA00038436"/>
    </source>
</evidence>
<evidence type="ECO:0000256" key="1">
    <source>
        <dbReference type="ARBA" id="ARBA00004429"/>
    </source>
</evidence>
<dbReference type="Proteomes" id="UP001597218">
    <property type="component" value="Unassembled WGS sequence"/>
</dbReference>
<name>A0ABW4SJP6_9BACL</name>
<feature type="transmembrane region" description="Helical" evidence="9">
    <location>
        <begin position="138"/>
        <end position="157"/>
    </location>
</feature>
<evidence type="ECO:0000256" key="5">
    <source>
        <dbReference type="ARBA" id="ARBA00022692"/>
    </source>
</evidence>
<evidence type="ECO:0000256" key="6">
    <source>
        <dbReference type="ARBA" id="ARBA00022989"/>
    </source>
</evidence>
<feature type="transmembrane region" description="Helical" evidence="9">
    <location>
        <begin position="96"/>
        <end position="118"/>
    </location>
</feature>
<keyword evidence="5 9" id="KW-0812">Transmembrane</keyword>
<keyword evidence="3" id="KW-1003">Cell membrane</keyword>
<dbReference type="PANTHER" id="PTHR35011:SF2">
    <property type="entry name" value="2,3-DIKETO-L-GULONATE TRAP TRANSPORTER SMALL PERMEASE PROTEIN YIAM"/>
    <property type="match status" value="1"/>
</dbReference>
<gene>
    <name evidence="11" type="ORF">ACFSFY_14350</name>
</gene>
<proteinExistence type="inferred from homology"/>
<keyword evidence="12" id="KW-1185">Reference proteome</keyword>
<dbReference type="PANTHER" id="PTHR35011">
    <property type="entry name" value="2,3-DIKETO-L-GULONATE TRAP TRANSPORTER SMALL PERMEASE PROTEIN YIAM"/>
    <property type="match status" value="1"/>
</dbReference>
<dbReference type="Pfam" id="PF04290">
    <property type="entry name" value="DctQ"/>
    <property type="match status" value="1"/>
</dbReference>
<evidence type="ECO:0000256" key="2">
    <source>
        <dbReference type="ARBA" id="ARBA00022448"/>
    </source>
</evidence>
<keyword evidence="2" id="KW-0813">Transport</keyword>
<evidence type="ECO:0000256" key="3">
    <source>
        <dbReference type="ARBA" id="ARBA00022475"/>
    </source>
</evidence>
<comment type="similarity">
    <text evidence="8">Belongs to the TRAP transporter small permease family.</text>
</comment>
<keyword evidence="7 9" id="KW-0472">Membrane</keyword>
<evidence type="ECO:0000256" key="7">
    <source>
        <dbReference type="ARBA" id="ARBA00023136"/>
    </source>
</evidence>
<sequence length="178" mass="20240">MDNNKRMILNLSNQVNQQLQKVLGFLCIISMGGLAIVMILNVVSRYFITYPLVWADEMVLYLFSWTSFLGAGLGVQKNNMASVRMLVDRFSDKILTFIDIFIQILIVVFGATLTYFSYIWWSSSSTFNATSATMGVPMWVPTIILPVSMAIITLFALTNIIKFYYHEEIGVDEFNLSN</sequence>
<dbReference type="EMBL" id="JBHUGI010000034">
    <property type="protein sequence ID" value="MFD1929220.1"/>
    <property type="molecule type" value="Genomic_DNA"/>
</dbReference>
<dbReference type="InterPro" id="IPR007387">
    <property type="entry name" value="TRAP_DctQ"/>
</dbReference>
<feature type="domain" description="Tripartite ATP-independent periplasmic transporters DctQ component" evidence="10">
    <location>
        <begin position="34"/>
        <end position="162"/>
    </location>
</feature>
<evidence type="ECO:0000256" key="4">
    <source>
        <dbReference type="ARBA" id="ARBA00022519"/>
    </source>
</evidence>
<evidence type="ECO:0000256" key="9">
    <source>
        <dbReference type="SAM" id="Phobius"/>
    </source>
</evidence>
<organism evidence="11 12">
    <name type="scientific">Sporosarcina siberiensis</name>
    <dbReference type="NCBI Taxonomy" id="1365606"/>
    <lineage>
        <taxon>Bacteria</taxon>
        <taxon>Bacillati</taxon>
        <taxon>Bacillota</taxon>
        <taxon>Bacilli</taxon>
        <taxon>Bacillales</taxon>
        <taxon>Caryophanaceae</taxon>
        <taxon>Sporosarcina</taxon>
    </lineage>
</organism>
<reference evidence="12" key="1">
    <citation type="journal article" date="2019" name="Int. J. Syst. Evol. Microbiol.">
        <title>The Global Catalogue of Microorganisms (GCM) 10K type strain sequencing project: providing services to taxonomists for standard genome sequencing and annotation.</title>
        <authorList>
            <consortium name="The Broad Institute Genomics Platform"/>
            <consortium name="The Broad Institute Genome Sequencing Center for Infectious Disease"/>
            <person name="Wu L."/>
            <person name="Ma J."/>
        </authorList>
    </citation>
    <scope>NUCLEOTIDE SEQUENCE [LARGE SCALE GENOMIC DNA]</scope>
    <source>
        <strain evidence="12">CGMCC 4.7177</strain>
    </source>
</reference>
<evidence type="ECO:0000259" key="10">
    <source>
        <dbReference type="Pfam" id="PF04290"/>
    </source>
</evidence>
<dbReference type="InterPro" id="IPR055348">
    <property type="entry name" value="DctQ"/>
</dbReference>
<feature type="transmembrane region" description="Helical" evidence="9">
    <location>
        <begin position="58"/>
        <end position="75"/>
    </location>
</feature>